<protein>
    <submittedName>
        <fullName evidence="8">ABC transporter substrate-binding protein</fullName>
    </submittedName>
</protein>
<dbReference type="InterPro" id="IPR001320">
    <property type="entry name" value="Iontro_rcpt_C"/>
</dbReference>
<evidence type="ECO:0000259" key="6">
    <source>
        <dbReference type="SMART" id="SM00062"/>
    </source>
</evidence>
<name>A0ABV5PIF0_STRCM</name>
<dbReference type="PANTHER" id="PTHR35936">
    <property type="entry name" value="MEMBRANE-BOUND LYTIC MUREIN TRANSGLYCOSYLASE F"/>
    <property type="match status" value="1"/>
</dbReference>
<reference evidence="8 9" key="1">
    <citation type="submission" date="2024-09" db="EMBL/GenBank/DDBJ databases">
        <authorList>
            <person name="Sun Q."/>
            <person name="Mori K."/>
        </authorList>
    </citation>
    <scope>NUCLEOTIDE SEQUENCE [LARGE SCALE GENOMIC DNA]</scope>
    <source>
        <strain evidence="8 9">JCM 4362</strain>
    </source>
</reference>
<evidence type="ECO:0000256" key="3">
    <source>
        <dbReference type="ARBA" id="ARBA00022729"/>
    </source>
</evidence>
<proteinExistence type="inferred from homology"/>
<organism evidence="8 9">
    <name type="scientific">Streptomyces cremeus</name>
    <dbReference type="NCBI Taxonomy" id="66881"/>
    <lineage>
        <taxon>Bacteria</taxon>
        <taxon>Bacillati</taxon>
        <taxon>Actinomycetota</taxon>
        <taxon>Actinomycetes</taxon>
        <taxon>Kitasatosporales</taxon>
        <taxon>Streptomycetaceae</taxon>
        <taxon>Streptomyces</taxon>
    </lineage>
</organism>
<evidence type="ECO:0000313" key="8">
    <source>
        <dbReference type="EMBL" id="MFB9522993.1"/>
    </source>
</evidence>
<dbReference type="InterPro" id="IPR018313">
    <property type="entry name" value="SBP_3_CS"/>
</dbReference>
<feature type="domain" description="Ionotropic glutamate receptor C-terminal" evidence="7">
    <location>
        <begin position="45"/>
        <end position="263"/>
    </location>
</feature>
<comment type="subcellular location">
    <subcellularLocation>
        <location evidence="1">Cell envelope</location>
    </subcellularLocation>
</comment>
<evidence type="ECO:0000313" key="9">
    <source>
        <dbReference type="Proteomes" id="UP001589718"/>
    </source>
</evidence>
<evidence type="ECO:0000259" key="7">
    <source>
        <dbReference type="SMART" id="SM00079"/>
    </source>
</evidence>
<dbReference type="CDD" id="cd13530">
    <property type="entry name" value="PBP2_peptides_like"/>
    <property type="match status" value="1"/>
</dbReference>
<evidence type="ECO:0000256" key="4">
    <source>
        <dbReference type="RuleBase" id="RU003744"/>
    </source>
</evidence>
<dbReference type="Gene3D" id="3.40.190.10">
    <property type="entry name" value="Periplasmic binding protein-like II"/>
    <property type="match status" value="2"/>
</dbReference>
<gene>
    <name evidence="8" type="ORF">ACFFTU_23895</name>
</gene>
<dbReference type="Proteomes" id="UP001589718">
    <property type="component" value="Unassembled WGS sequence"/>
</dbReference>
<dbReference type="PANTHER" id="PTHR35936:SF17">
    <property type="entry name" value="ARGININE-BINDING EXTRACELLULAR PROTEIN ARTP"/>
    <property type="match status" value="1"/>
</dbReference>
<evidence type="ECO:0000256" key="5">
    <source>
        <dbReference type="SAM" id="SignalP"/>
    </source>
</evidence>
<dbReference type="SMART" id="SM00079">
    <property type="entry name" value="PBPe"/>
    <property type="match status" value="1"/>
</dbReference>
<dbReference type="PROSITE" id="PS51257">
    <property type="entry name" value="PROKAR_LIPOPROTEIN"/>
    <property type="match status" value="1"/>
</dbReference>
<dbReference type="RefSeq" id="WP_345219669.1">
    <property type="nucleotide sequence ID" value="NZ_BAAAXE010000002.1"/>
</dbReference>
<dbReference type="SUPFAM" id="SSF53850">
    <property type="entry name" value="Periplasmic binding protein-like II"/>
    <property type="match status" value="1"/>
</dbReference>
<dbReference type="PROSITE" id="PS01039">
    <property type="entry name" value="SBP_BACTERIAL_3"/>
    <property type="match status" value="1"/>
</dbReference>
<feature type="chain" id="PRO_5046987722" evidence="5">
    <location>
        <begin position="20"/>
        <end position="267"/>
    </location>
</feature>
<dbReference type="InterPro" id="IPR001638">
    <property type="entry name" value="Solute-binding_3/MltF_N"/>
</dbReference>
<evidence type="ECO:0000256" key="2">
    <source>
        <dbReference type="ARBA" id="ARBA00010333"/>
    </source>
</evidence>
<keyword evidence="9" id="KW-1185">Reference proteome</keyword>
<keyword evidence="3 5" id="KW-0732">Signal</keyword>
<dbReference type="Pfam" id="PF00497">
    <property type="entry name" value="SBP_bac_3"/>
    <property type="match status" value="1"/>
</dbReference>
<comment type="similarity">
    <text evidence="2 4">Belongs to the bacterial solute-binding protein 3 family.</text>
</comment>
<accession>A0ABV5PIF0</accession>
<feature type="domain" description="Solute-binding protein family 3/N-terminal" evidence="6">
    <location>
        <begin position="45"/>
        <end position="264"/>
    </location>
</feature>
<dbReference type="SMART" id="SM00062">
    <property type="entry name" value="PBPb"/>
    <property type="match status" value="1"/>
</dbReference>
<sequence>MSVRTVLSRVTAVTALALALVATGCTSTKTSGSDGSGISLVAEGKLTTCTHLPYEPFQFRKDNKVVGFDVDIVDLVAKQLKVTQEIVDTPFEGIQTGEDLNAGKCDLAAAGMTITPVREQNLDFSAPYFDATQALIAKKGSPYTSLAGLKGRKLGVQQGTTGETYAKKNGAGVETVQFEDVALLLTAVKTGQVDAAVNDNGVLFEYVRKNPELAVTAEFDTGEKYGIAVRTGNTALREEIDKAVKAARADGRYEAIYTKWFPAAPKS</sequence>
<comment type="caution">
    <text evidence="8">The sequence shown here is derived from an EMBL/GenBank/DDBJ whole genome shotgun (WGS) entry which is preliminary data.</text>
</comment>
<evidence type="ECO:0000256" key="1">
    <source>
        <dbReference type="ARBA" id="ARBA00004196"/>
    </source>
</evidence>
<feature type="signal peptide" evidence="5">
    <location>
        <begin position="1"/>
        <end position="19"/>
    </location>
</feature>
<dbReference type="EMBL" id="JBHMCR010000016">
    <property type="protein sequence ID" value="MFB9522993.1"/>
    <property type="molecule type" value="Genomic_DNA"/>
</dbReference>